<dbReference type="EMBL" id="CAJPVJ010062908">
    <property type="protein sequence ID" value="CAG2184335.1"/>
    <property type="molecule type" value="Genomic_DNA"/>
</dbReference>
<keyword evidence="2" id="KW-1185">Reference proteome</keyword>
<organism evidence="1">
    <name type="scientific">Oppiella nova</name>
    <dbReference type="NCBI Taxonomy" id="334625"/>
    <lineage>
        <taxon>Eukaryota</taxon>
        <taxon>Metazoa</taxon>
        <taxon>Ecdysozoa</taxon>
        <taxon>Arthropoda</taxon>
        <taxon>Chelicerata</taxon>
        <taxon>Arachnida</taxon>
        <taxon>Acari</taxon>
        <taxon>Acariformes</taxon>
        <taxon>Sarcoptiformes</taxon>
        <taxon>Oribatida</taxon>
        <taxon>Brachypylina</taxon>
        <taxon>Oppioidea</taxon>
        <taxon>Oppiidae</taxon>
        <taxon>Oppiella</taxon>
    </lineage>
</organism>
<sequence>FGGAQQNILNFNNLQNTKDLYSGEIITLRFVPKSLLRLCLDASVLNSQSLQKQWKYLPKHIKRLLDLRKQTLLTNSAGS</sequence>
<evidence type="ECO:0000313" key="2">
    <source>
        <dbReference type="Proteomes" id="UP000728032"/>
    </source>
</evidence>
<gene>
    <name evidence="1" type="ORF">ONB1V03_LOCUS23755</name>
</gene>
<protein>
    <submittedName>
        <fullName evidence="1">Uncharacterized protein</fullName>
    </submittedName>
</protein>
<feature type="non-terminal residue" evidence="1">
    <location>
        <position position="1"/>
    </location>
</feature>
<proteinExistence type="predicted"/>
<dbReference type="Proteomes" id="UP000728032">
    <property type="component" value="Unassembled WGS sequence"/>
</dbReference>
<evidence type="ECO:0000313" key="1">
    <source>
        <dbReference type="EMBL" id="CAD7668886.1"/>
    </source>
</evidence>
<dbReference type="OrthoDB" id="432528at2759"/>
<accession>A0A7R9R263</accession>
<reference evidence="1" key="1">
    <citation type="submission" date="2020-11" db="EMBL/GenBank/DDBJ databases">
        <authorList>
            <person name="Tran Van P."/>
        </authorList>
    </citation>
    <scope>NUCLEOTIDE SEQUENCE</scope>
</reference>
<dbReference type="AlphaFoldDB" id="A0A7R9R263"/>
<dbReference type="EMBL" id="OC977733">
    <property type="protein sequence ID" value="CAD7668886.1"/>
    <property type="molecule type" value="Genomic_DNA"/>
</dbReference>
<name>A0A7R9R263_9ACAR</name>